<dbReference type="Gene3D" id="3.80.10.10">
    <property type="entry name" value="Ribonuclease Inhibitor"/>
    <property type="match status" value="2"/>
</dbReference>
<dbReference type="InterPro" id="IPR006553">
    <property type="entry name" value="Leu-rich_rpt_Cys-con_subtyp"/>
</dbReference>
<evidence type="ECO:0000313" key="3">
    <source>
        <dbReference type="EMBL" id="CAH1100188.1"/>
    </source>
</evidence>
<reference evidence="3" key="1">
    <citation type="submission" date="2022-01" db="EMBL/GenBank/DDBJ databases">
        <authorList>
            <person name="King R."/>
        </authorList>
    </citation>
    <scope>NUCLEOTIDE SEQUENCE</scope>
</reference>
<dbReference type="OrthoDB" id="10257471at2759"/>
<dbReference type="InterPro" id="IPR001810">
    <property type="entry name" value="F-box_dom"/>
</dbReference>
<dbReference type="Proteomes" id="UP001153636">
    <property type="component" value="Chromosome 10"/>
</dbReference>
<dbReference type="SUPFAM" id="SSF81383">
    <property type="entry name" value="F-box domain"/>
    <property type="match status" value="1"/>
</dbReference>
<dbReference type="InterPro" id="IPR032675">
    <property type="entry name" value="LRR_dom_sf"/>
</dbReference>
<protein>
    <recommendedName>
        <fullName evidence="2">F-box domain-containing protein</fullName>
    </recommendedName>
</protein>
<dbReference type="SUPFAM" id="SSF52047">
    <property type="entry name" value="RNI-like"/>
    <property type="match status" value="1"/>
</dbReference>
<dbReference type="PANTHER" id="PTHR13318">
    <property type="entry name" value="PARTNER OF PAIRED, ISOFORM B-RELATED"/>
    <property type="match status" value="1"/>
</dbReference>
<feature type="domain" description="F-box" evidence="2">
    <location>
        <begin position="26"/>
        <end position="73"/>
    </location>
</feature>
<dbReference type="AlphaFoldDB" id="A0A9P0G512"/>
<evidence type="ECO:0000313" key="4">
    <source>
        <dbReference type="Proteomes" id="UP001153636"/>
    </source>
</evidence>
<keyword evidence="1" id="KW-0833">Ubl conjugation pathway</keyword>
<sequence length="438" mass="50742">MVLKLQPPIDTSATSSLRGSRINFIRKGYAQLPQNVLIQIFRHFNEEELRKTIIPVCQQWRAAAENPVLWKTLKFSGLKINTSVINNKIWQFSSAERITMNNIKEVMPVLRQICRCCKNLVHITIRHCHEISEDSLRYLLVSCRNLKILDMKGTPFQSLIFCEELAYSKSLCSVNFSDNKYITLKHISSIVVNCHNLNGFHMSIFQPINKIYLTDPEINCLFSQTNYRLQSLTLDCSSLGSATFSAILRCKDLEYLCLNFAYNLEGNIFQMLGKSLEKLKVLKVRFGHQIKDNQFMNFFDDSSKLEVIDFTGCNKLSTFGMKSLAQYCSNLKTLIIRNCKNVFTLESVFSRCSNLEILNIAFCNKLHFKEKCKMPNLKELFISDDKRLKMLADKLKATNRDLLLKMCESEFNKKSKSAFAPNGTCYFFRKRHPDYRTN</sequence>
<dbReference type="PROSITE" id="PS50181">
    <property type="entry name" value="FBOX"/>
    <property type="match status" value="1"/>
</dbReference>
<gene>
    <name evidence="3" type="ORF">PSYICH_LOCUS2056</name>
</gene>
<accession>A0A9P0G512</accession>
<dbReference type="InterPro" id="IPR036047">
    <property type="entry name" value="F-box-like_dom_sf"/>
</dbReference>
<evidence type="ECO:0000259" key="2">
    <source>
        <dbReference type="PROSITE" id="PS50181"/>
    </source>
</evidence>
<name>A0A9P0G512_9CUCU</name>
<keyword evidence="4" id="KW-1185">Reference proteome</keyword>
<organism evidence="3 4">
    <name type="scientific">Psylliodes chrysocephalus</name>
    <dbReference type="NCBI Taxonomy" id="3402493"/>
    <lineage>
        <taxon>Eukaryota</taxon>
        <taxon>Metazoa</taxon>
        <taxon>Ecdysozoa</taxon>
        <taxon>Arthropoda</taxon>
        <taxon>Hexapoda</taxon>
        <taxon>Insecta</taxon>
        <taxon>Pterygota</taxon>
        <taxon>Neoptera</taxon>
        <taxon>Endopterygota</taxon>
        <taxon>Coleoptera</taxon>
        <taxon>Polyphaga</taxon>
        <taxon>Cucujiformia</taxon>
        <taxon>Chrysomeloidea</taxon>
        <taxon>Chrysomelidae</taxon>
        <taxon>Galerucinae</taxon>
        <taxon>Alticini</taxon>
        <taxon>Psylliodes</taxon>
    </lineage>
</organism>
<dbReference type="Pfam" id="PF12937">
    <property type="entry name" value="F-box-like"/>
    <property type="match status" value="1"/>
</dbReference>
<dbReference type="SMART" id="SM00367">
    <property type="entry name" value="LRR_CC"/>
    <property type="match status" value="4"/>
</dbReference>
<dbReference type="EMBL" id="OV651822">
    <property type="protein sequence ID" value="CAH1100188.1"/>
    <property type="molecule type" value="Genomic_DNA"/>
</dbReference>
<proteinExistence type="predicted"/>
<dbReference type="GO" id="GO:0019005">
    <property type="term" value="C:SCF ubiquitin ligase complex"/>
    <property type="evidence" value="ECO:0007669"/>
    <property type="project" value="TreeGrafter"/>
</dbReference>
<dbReference type="GO" id="GO:0031146">
    <property type="term" value="P:SCF-dependent proteasomal ubiquitin-dependent protein catabolic process"/>
    <property type="evidence" value="ECO:0007669"/>
    <property type="project" value="TreeGrafter"/>
</dbReference>
<evidence type="ECO:0000256" key="1">
    <source>
        <dbReference type="ARBA" id="ARBA00022786"/>
    </source>
</evidence>